<dbReference type="InterPro" id="IPR050135">
    <property type="entry name" value="dGTPase-like"/>
</dbReference>
<keyword evidence="4" id="KW-1185">Reference proteome</keyword>
<dbReference type="AlphaFoldDB" id="N9Q1U2"/>
<dbReference type="GO" id="GO:0006203">
    <property type="term" value="P:dGTP catabolic process"/>
    <property type="evidence" value="ECO:0007669"/>
    <property type="project" value="TreeGrafter"/>
</dbReference>
<dbReference type="InterPro" id="IPR006674">
    <property type="entry name" value="HD_domain"/>
</dbReference>
<dbReference type="Pfam" id="PF01966">
    <property type="entry name" value="HD"/>
    <property type="match status" value="1"/>
</dbReference>
<dbReference type="GeneID" id="80105415"/>
<comment type="caution">
    <text evidence="2">The sequence shown here is derived from an EMBL/GenBank/DDBJ whole genome shotgun (WGS) entry which is preliminary data.</text>
</comment>
<dbReference type="CDD" id="cd00077">
    <property type="entry name" value="HDc"/>
    <property type="match status" value="1"/>
</dbReference>
<gene>
    <name evidence="2" type="ORF">F888_01240</name>
    <name evidence="3" type="ORF">GCM10007354_28230</name>
</gene>
<dbReference type="STRING" id="1217698.F888_01240"/>
<protein>
    <recommendedName>
        <fullName evidence="1">HD domain-containing protein</fullName>
    </recommendedName>
</protein>
<dbReference type="PANTHER" id="PTHR11373">
    <property type="entry name" value="DEOXYNUCLEOSIDE TRIPHOSPHATE TRIPHOSPHOHYDROLASE"/>
    <property type="match status" value="1"/>
</dbReference>
<proteinExistence type="predicted"/>
<evidence type="ECO:0000259" key="1">
    <source>
        <dbReference type="Pfam" id="PF01966"/>
    </source>
</evidence>
<dbReference type="EMBL" id="BMDA01000004">
    <property type="protein sequence ID" value="GGH41179.1"/>
    <property type="molecule type" value="Genomic_DNA"/>
</dbReference>
<reference evidence="3" key="3">
    <citation type="submission" date="2024-03" db="EMBL/GenBank/DDBJ databases">
        <authorList>
            <person name="Sun Q."/>
            <person name="Sedlacek I."/>
        </authorList>
    </citation>
    <scope>NUCLEOTIDE SEQUENCE</scope>
    <source>
        <strain evidence="3">CCM 8635</strain>
    </source>
</reference>
<dbReference type="EMBL" id="APSA01000004">
    <property type="protein sequence ID" value="ENX39754.1"/>
    <property type="molecule type" value="Genomic_DNA"/>
</dbReference>
<dbReference type="GO" id="GO:0008832">
    <property type="term" value="F:dGTPase activity"/>
    <property type="evidence" value="ECO:0007669"/>
    <property type="project" value="TreeGrafter"/>
</dbReference>
<dbReference type="Gene3D" id="1.10.3210.10">
    <property type="entry name" value="Hypothetical protein af1432"/>
    <property type="match status" value="1"/>
</dbReference>
<dbReference type="InterPro" id="IPR003607">
    <property type="entry name" value="HD/PDEase_dom"/>
</dbReference>
<dbReference type="HOGENOM" id="CLU_632583_0_0_6"/>
<dbReference type="PANTHER" id="PTHR11373:SF4">
    <property type="entry name" value="DEOXYNUCLEOSIDE TRIPHOSPHATE TRIPHOSPHOHYDROLASE SAMHD1"/>
    <property type="match status" value="1"/>
</dbReference>
<evidence type="ECO:0000313" key="5">
    <source>
        <dbReference type="Proteomes" id="UP000652691"/>
    </source>
</evidence>
<dbReference type="PATRIC" id="fig|1217698.3.peg.1192"/>
<name>N9Q1U2_9GAMM</name>
<accession>N9Q1U2</accession>
<feature type="domain" description="HD" evidence="1">
    <location>
        <begin position="58"/>
        <end position="185"/>
    </location>
</feature>
<dbReference type="Proteomes" id="UP000652691">
    <property type="component" value="Unassembled WGS sequence"/>
</dbReference>
<sequence>MEFHDILHGHIKFPDGDELTKLLQDLLNSAEINRLRNMRQMNFDVPLIQELGRSRRLPHSIGVANLAYQLSKKSFLSKHDSKILLAAAIMHDAAIPPYGHLVESELKAASDFSHERRVEELVRGPQGGYVNTEIFEGKTSEVGDILRKHQTDIEAVMSLIRPADGTKTPISADIDIDNIDNVHRMAAMLGWDNARENFKSLISLIRLNELQEMSFSKEALPYIKKWLEFRERIYTMIIAHPECVPYNALQADLVHLAVVNGIITPKDWLIDEQQFEEKLRNTIETKSLAMQLITGCEYSLVDYVWIKDFRTSKKLHNSEIVKSIGDNLSVFNQQGYGYFIWNEKGLISREVSIHGLNWEEDNLGYNSTSCMIAYVKKTKGNAQWPKGEGKNKWRKQVVDHFCKLFDVTYFTIDFPETYSGVFLTNRNNEFDFD</sequence>
<dbReference type="SUPFAM" id="SSF109604">
    <property type="entry name" value="HD-domain/PDEase-like"/>
    <property type="match status" value="1"/>
</dbReference>
<evidence type="ECO:0000313" key="3">
    <source>
        <dbReference type="EMBL" id="GGH41179.1"/>
    </source>
</evidence>
<organism evidence="2 4">
    <name type="scientific">Acinetobacter courvalinii</name>
    <dbReference type="NCBI Taxonomy" id="280147"/>
    <lineage>
        <taxon>Bacteria</taxon>
        <taxon>Pseudomonadati</taxon>
        <taxon>Pseudomonadota</taxon>
        <taxon>Gammaproteobacteria</taxon>
        <taxon>Moraxellales</taxon>
        <taxon>Moraxellaceae</taxon>
        <taxon>Acinetobacter</taxon>
    </lineage>
</organism>
<evidence type="ECO:0000313" key="4">
    <source>
        <dbReference type="Proteomes" id="UP000013200"/>
    </source>
</evidence>
<dbReference type="Proteomes" id="UP000013200">
    <property type="component" value="Unassembled WGS sequence"/>
</dbReference>
<reference evidence="3 5" key="2">
    <citation type="journal article" date="2014" name="Int. J. Syst. Evol. Microbiol.">
        <title>Complete genome sequence of Corynebacterium casei LMG S-19264T (=DSM 44701T), isolated from a smear-ripened cheese.</title>
        <authorList>
            <consortium name="US DOE Joint Genome Institute (JGI-PGF)"/>
            <person name="Walter F."/>
            <person name="Albersmeier A."/>
            <person name="Kalinowski J."/>
            <person name="Ruckert C."/>
        </authorList>
    </citation>
    <scope>NUCLEOTIDE SEQUENCE [LARGE SCALE GENOMIC DNA]</scope>
    <source>
        <strain evidence="3 5">CCM 8635</strain>
    </source>
</reference>
<evidence type="ECO:0000313" key="2">
    <source>
        <dbReference type="EMBL" id="ENX39754.1"/>
    </source>
</evidence>
<reference evidence="2 4" key="1">
    <citation type="submission" date="2013-02" db="EMBL/GenBank/DDBJ databases">
        <title>The Genome Sequence of Acinetobacter sp. NIPH 3623.</title>
        <authorList>
            <consortium name="The Broad Institute Genome Sequencing Platform"/>
            <consortium name="The Broad Institute Genome Sequencing Center for Infectious Disease"/>
            <person name="Cerqueira G."/>
            <person name="Feldgarden M."/>
            <person name="Courvalin P."/>
            <person name="Perichon B."/>
            <person name="Grillot-Courvalin C."/>
            <person name="Clermont D."/>
            <person name="Rocha E."/>
            <person name="Yoon E.-J."/>
            <person name="Nemec A."/>
            <person name="Walker B."/>
            <person name="Young S.K."/>
            <person name="Zeng Q."/>
            <person name="Gargeya S."/>
            <person name="Fitzgerald M."/>
            <person name="Haas B."/>
            <person name="Abouelleil A."/>
            <person name="Alvarado L."/>
            <person name="Arachchi H.M."/>
            <person name="Berlin A.M."/>
            <person name="Chapman S.B."/>
            <person name="Dewar J."/>
            <person name="Goldberg J."/>
            <person name="Griggs A."/>
            <person name="Gujja S."/>
            <person name="Hansen M."/>
            <person name="Howarth C."/>
            <person name="Imamovic A."/>
            <person name="Larimer J."/>
            <person name="McCowan C."/>
            <person name="Murphy C."/>
            <person name="Neiman D."/>
            <person name="Pearson M."/>
            <person name="Priest M."/>
            <person name="Roberts A."/>
            <person name="Saif S."/>
            <person name="Shea T."/>
            <person name="Sisk P."/>
            <person name="Sykes S."/>
            <person name="Wortman J."/>
            <person name="Nusbaum C."/>
            <person name="Birren B."/>
        </authorList>
    </citation>
    <scope>NUCLEOTIDE SEQUENCE [LARGE SCALE GENOMIC DNA]</scope>
    <source>
        <strain evidence="2 4">NIPH 3623</strain>
    </source>
</reference>
<dbReference type="RefSeq" id="WP_005283633.1">
    <property type="nucleotide sequence ID" value="NZ_BMDA01000004.1"/>
</dbReference>